<protein>
    <submittedName>
        <fullName evidence="2">KTSC domain-containing protein</fullName>
    </submittedName>
</protein>
<accession>A0A5P6A9R7</accession>
<reference evidence="2" key="1">
    <citation type="submission" date="2018-05" db="EMBL/GenBank/DDBJ databases">
        <title>Bacterial isolates from healthy term breastfed infants carrying antibiotic resistance genes.</title>
        <authorList>
            <person name="Casaburi G."/>
        </authorList>
    </citation>
    <scope>NUCLEOTIDE SEQUENCE [LARGE SCALE GENOMIC DNA]</scope>
    <source>
        <strain evidence="2">7084_4</strain>
    </source>
</reference>
<dbReference type="AlphaFoldDB" id="A0A5P6A9R7"/>
<evidence type="ECO:0000259" key="1">
    <source>
        <dbReference type="Pfam" id="PF13619"/>
    </source>
</evidence>
<dbReference type="InterPro" id="IPR025309">
    <property type="entry name" value="KTSC_dom"/>
</dbReference>
<gene>
    <name evidence="2" type="ORF">DMB90_10805</name>
</gene>
<dbReference type="Pfam" id="PF13619">
    <property type="entry name" value="KTSC"/>
    <property type="match status" value="1"/>
</dbReference>
<feature type="domain" description="KTSC" evidence="1">
    <location>
        <begin position="7"/>
        <end position="63"/>
    </location>
</feature>
<sequence>MDHHPVKSSRIASIAYDEASGILEIRFHDDSTLRYEKVPERIYRLFFAGGVQGTFYDGVIKGNLPNSGVTHAKM</sequence>
<evidence type="ECO:0000313" key="2">
    <source>
        <dbReference type="EMBL" id="QFG76680.1"/>
    </source>
</evidence>
<proteinExistence type="predicted"/>
<dbReference type="EMBL" id="CP029752">
    <property type="protein sequence ID" value="QFG76680.1"/>
    <property type="molecule type" value="Genomic_DNA"/>
</dbReference>
<name>A0A5P6A9R7_RAOPL</name>
<organism evidence="2">
    <name type="scientific">Raoultella planticola</name>
    <name type="common">Klebsiella planticola</name>
    <dbReference type="NCBI Taxonomy" id="575"/>
    <lineage>
        <taxon>Bacteria</taxon>
        <taxon>Pseudomonadati</taxon>
        <taxon>Pseudomonadota</taxon>
        <taxon>Gammaproteobacteria</taxon>
        <taxon>Enterobacterales</taxon>
        <taxon>Enterobacteriaceae</taxon>
        <taxon>Klebsiella/Raoultella group</taxon>
        <taxon>Raoultella</taxon>
    </lineage>
</organism>